<dbReference type="Pfam" id="PF09382">
    <property type="entry name" value="RQC"/>
    <property type="match status" value="1"/>
</dbReference>
<evidence type="ECO:0000256" key="11">
    <source>
        <dbReference type="ARBA" id="ARBA00023125"/>
    </source>
</evidence>
<feature type="domain" description="Helicase C-terminal" evidence="19">
    <location>
        <begin position="217"/>
        <end position="361"/>
    </location>
</feature>
<dbReference type="GO" id="GO:0046872">
    <property type="term" value="F:metal ion binding"/>
    <property type="evidence" value="ECO:0007669"/>
    <property type="project" value="UniProtKB-KW"/>
</dbReference>
<keyword evidence="9" id="KW-0862">Zinc</keyword>
<reference evidence="21" key="1">
    <citation type="submission" date="2011-12" db="EMBL/GenBank/DDBJ databases">
        <title>Complete sequence of Methanoregula formicicum SMSP.</title>
        <authorList>
            <person name="Lucas S."/>
            <person name="Han J."/>
            <person name="Lapidus A."/>
            <person name="Cheng J.-F."/>
            <person name="Goodwin L."/>
            <person name="Pitluck S."/>
            <person name="Peters L."/>
            <person name="Ovchinnikova G."/>
            <person name="Teshima H."/>
            <person name="Detter J.C."/>
            <person name="Han C."/>
            <person name="Tapia R."/>
            <person name="Land M."/>
            <person name="Hauser L."/>
            <person name="Kyrpides N."/>
            <person name="Ivanova N."/>
            <person name="Pagani I."/>
            <person name="Imachi H."/>
            <person name="Tamaki H."/>
            <person name="Sekiguchi Y."/>
            <person name="Kamagata Y."/>
            <person name="Cadillo-Quiroz H."/>
            <person name="Zinder S."/>
            <person name="Liu W.-T."/>
            <person name="Woyke T."/>
        </authorList>
    </citation>
    <scope>NUCLEOTIDE SEQUENCE [LARGE SCALE GENOMIC DNA]</scope>
    <source>
        <strain evidence="21">DSM 22288 / NBRC 105244 / SMSP</strain>
    </source>
</reference>
<evidence type="ECO:0000313" key="21">
    <source>
        <dbReference type="Proteomes" id="UP000010824"/>
    </source>
</evidence>
<dbReference type="GeneID" id="14308593"/>
<dbReference type="GO" id="GO:0006260">
    <property type="term" value="P:DNA replication"/>
    <property type="evidence" value="ECO:0007669"/>
    <property type="project" value="InterPro"/>
</dbReference>
<dbReference type="Pfam" id="PF00570">
    <property type="entry name" value="HRDC"/>
    <property type="match status" value="1"/>
</dbReference>
<evidence type="ECO:0000256" key="7">
    <source>
        <dbReference type="ARBA" id="ARBA00022801"/>
    </source>
</evidence>
<dbReference type="eggNOG" id="arCOG00560">
    <property type="taxonomic scope" value="Archaea"/>
</dbReference>
<dbReference type="Pfam" id="PF16124">
    <property type="entry name" value="RecQ_Zn_bind"/>
    <property type="match status" value="1"/>
</dbReference>
<evidence type="ECO:0000256" key="9">
    <source>
        <dbReference type="ARBA" id="ARBA00022833"/>
    </source>
</evidence>
<reference evidence="20 21" key="2">
    <citation type="journal article" date="2014" name="Genome Announc.">
        <title>Complete Genome Sequence of Methanoregula formicica SMSPT, a Mesophilic Hydrogenotrophic Methanogen Isolated from a Methanogenic Upflow Anaerobic Sludge Blanket Reactor.</title>
        <authorList>
            <person name="Yamamoto K."/>
            <person name="Tamaki H."/>
            <person name="Cadillo-Quiroz H."/>
            <person name="Imachi H."/>
            <person name="Kyrpides N."/>
            <person name="Woyke T."/>
            <person name="Goodwin L."/>
            <person name="Zinder S.H."/>
            <person name="Kamagata Y."/>
            <person name="Liu W.T."/>
        </authorList>
    </citation>
    <scope>NUCLEOTIDE SEQUENCE [LARGE SCALE GENOMIC DNA]</scope>
    <source>
        <strain evidence="21">DSM 22288 / NBRC 105244 / SMSP</strain>
    </source>
</reference>
<evidence type="ECO:0000256" key="8">
    <source>
        <dbReference type="ARBA" id="ARBA00022806"/>
    </source>
</evidence>
<dbReference type="InterPro" id="IPR001650">
    <property type="entry name" value="Helicase_C-like"/>
</dbReference>
<dbReference type="InterPro" id="IPR004589">
    <property type="entry name" value="DNA_helicase_ATP-dep_RecQ"/>
</dbReference>
<keyword evidence="8 20" id="KW-0347">Helicase</keyword>
<evidence type="ECO:0000259" key="17">
    <source>
        <dbReference type="PROSITE" id="PS50967"/>
    </source>
</evidence>
<dbReference type="GO" id="GO:0005524">
    <property type="term" value="F:ATP binding"/>
    <property type="evidence" value="ECO:0007669"/>
    <property type="project" value="UniProtKB-KW"/>
</dbReference>
<dbReference type="Gene3D" id="3.40.50.300">
    <property type="entry name" value="P-loop containing nucleotide triphosphate hydrolases"/>
    <property type="match status" value="2"/>
</dbReference>
<dbReference type="NCBIfam" id="TIGR01389">
    <property type="entry name" value="recQ"/>
    <property type="match status" value="1"/>
</dbReference>
<evidence type="ECO:0000256" key="14">
    <source>
        <dbReference type="ARBA" id="ARBA00023235"/>
    </source>
</evidence>
<dbReference type="GO" id="GO:0005737">
    <property type="term" value="C:cytoplasm"/>
    <property type="evidence" value="ECO:0007669"/>
    <property type="project" value="TreeGrafter"/>
</dbReference>
<dbReference type="CDD" id="cd18794">
    <property type="entry name" value="SF2_C_RecQ"/>
    <property type="match status" value="1"/>
</dbReference>
<dbReference type="PROSITE" id="PS51194">
    <property type="entry name" value="HELICASE_CTER"/>
    <property type="match status" value="1"/>
</dbReference>
<comment type="cofactor">
    <cofactor evidence="2">
        <name>Zn(2+)</name>
        <dbReference type="ChEBI" id="CHEBI:29105"/>
    </cofactor>
</comment>
<keyword evidence="11" id="KW-0238">DNA-binding</keyword>
<evidence type="ECO:0000259" key="18">
    <source>
        <dbReference type="PROSITE" id="PS51192"/>
    </source>
</evidence>
<gene>
    <name evidence="20" type="ordered locus">Metfor_2810</name>
</gene>
<dbReference type="InterPro" id="IPR011545">
    <property type="entry name" value="DEAD/DEAH_box_helicase_dom"/>
</dbReference>
<keyword evidence="6" id="KW-0227">DNA damage</keyword>
<keyword evidence="12" id="KW-0233">DNA recombination</keyword>
<evidence type="ECO:0000256" key="3">
    <source>
        <dbReference type="ARBA" id="ARBA00005446"/>
    </source>
</evidence>
<dbReference type="PANTHER" id="PTHR13710">
    <property type="entry name" value="DNA HELICASE RECQ FAMILY MEMBER"/>
    <property type="match status" value="1"/>
</dbReference>
<dbReference type="Pfam" id="PF00271">
    <property type="entry name" value="Helicase_C"/>
    <property type="match status" value="1"/>
</dbReference>
<dbReference type="InterPro" id="IPR044876">
    <property type="entry name" value="HRDC_dom_sf"/>
</dbReference>
<dbReference type="InterPro" id="IPR032284">
    <property type="entry name" value="RecQ_Zn-bd"/>
</dbReference>
<evidence type="ECO:0000259" key="19">
    <source>
        <dbReference type="PROSITE" id="PS51194"/>
    </source>
</evidence>
<dbReference type="AlphaFoldDB" id="L0HKE4"/>
<keyword evidence="7" id="KW-0378">Hydrolase</keyword>
<dbReference type="InterPro" id="IPR006293">
    <property type="entry name" value="DNA_helicase_ATP-dep_RecQ_bac"/>
</dbReference>
<comment type="similarity">
    <text evidence="3">Belongs to the helicase family. RecQ subfamily.</text>
</comment>
<dbReference type="STRING" id="593750.Metfor_2810"/>
<keyword evidence="5" id="KW-0547">Nucleotide-binding</keyword>
<dbReference type="GO" id="GO:0000724">
    <property type="term" value="P:double-strand break repair via homologous recombination"/>
    <property type="evidence" value="ECO:0007669"/>
    <property type="project" value="TreeGrafter"/>
</dbReference>
<evidence type="ECO:0000256" key="13">
    <source>
        <dbReference type="ARBA" id="ARBA00023204"/>
    </source>
</evidence>
<comment type="catalytic activity">
    <reaction evidence="15">
        <text>Couples ATP hydrolysis with the unwinding of duplex DNA by translocating in the 3'-5' direction.</text>
        <dbReference type="EC" id="5.6.2.4"/>
    </reaction>
</comment>
<evidence type="ECO:0000256" key="4">
    <source>
        <dbReference type="ARBA" id="ARBA00022723"/>
    </source>
</evidence>
<dbReference type="PANTHER" id="PTHR13710:SF105">
    <property type="entry name" value="ATP-DEPENDENT DNA HELICASE Q1"/>
    <property type="match status" value="1"/>
</dbReference>
<dbReference type="Proteomes" id="UP000010824">
    <property type="component" value="Chromosome"/>
</dbReference>
<evidence type="ECO:0000256" key="2">
    <source>
        <dbReference type="ARBA" id="ARBA00001947"/>
    </source>
</evidence>
<feature type="domain" description="HRDC" evidence="17">
    <location>
        <begin position="522"/>
        <end position="602"/>
    </location>
</feature>
<evidence type="ECO:0000256" key="5">
    <source>
        <dbReference type="ARBA" id="ARBA00022741"/>
    </source>
</evidence>
<dbReference type="GO" id="GO:0003677">
    <property type="term" value="F:DNA binding"/>
    <property type="evidence" value="ECO:0007669"/>
    <property type="project" value="UniProtKB-KW"/>
</dbReference>
<dbReference type="Gene3D" id="1.10.10.10">
    <property type="entry name" value="Winged helix-like DNA-binding domain superfamily/Winged helix DNA-binding domain"/>
    <property type="match status" value="1"/>
</dbReference>
<dbReference type="Pfam" id="PF00270">
    <property type="entry name" value="DEAD"/>
    <property type="match status" value="1"/>
</dbReference>
<dbReference type="OrthoDB" id="114759at2157"/>
<dbReference type="RefSeq" id="WP_015286755.1">
    <property type="nucleotide sequence ID" value="NC_019943.1"/>
</dbReference>
<evidence type="ECO:0000256" key="10">
    <source>
        <dbReference type="ARBA" id="ARBA00022840"/>
    </source>
</evidence>
<dbReference type="SMART" id="SM00956">
    <property type="entry name" value="RQC"/>
    <property type="match status" value="1"/>
</dbReference>
<dbReference type="InterPro" id="IPR036388">
    <property type="entry name" value="WH-like_DNA-bd_sf"/>
</dbReference>
<dbReference type="GO" id="GO:0043138">
    <property type="term" value="F:3'-5' DNA helicase activity"/>
    <property type="evidence" value="ECO:0007669"/>
    <property type="project" value="UniProtKB-EC"/>
</dbReference>
<evidence type="ECO:0000256" key="16">
    <source>
        <dbReference type="ARBA" id="ARBA00034808"/>
    </source>
</evidence>
<evidence type="ECO:0000256" key="12">
    <source>
        <dbReference type="ARBA" id="ARBA00023172"/>
    </source>
</evidence>
<dbReference type="SMART" id="SM00341">
    <property type="entry name" value="HRDC"/>
    <property type="match status" value="1"/>
</dbReference>
<dbReference type="GO" id="GO:0009432">
    <property type="term" value="P:SOS response"/>
    <property type="evidence" value="ECO:0007669"/>
    <property type="project" value="InterPro"/>
</dbReference>
<dbReference type="KEGG" id="mfo:Metfor_2810"/>
<comment type="cofactor">
    <cofactor evidence="1">
        <name>Mg(2+)</name>
        <dbReference type="ChEBI" id="CHEBI:18420"/>
    </cofactor>
</comment>
<protein>
    <recommendedName>
        <fullName evidence="16">DNA 3'-5' helicase</fullName>
        <ecNumber evidence="16">5.6.2.4</ecNumber>
    </recommendedName>
</protein>
<dbReference type="SUPFAM" id="SSF47819">
    <property type="entry name" value="HRDC-like"/>
    <property type="match status" value="1"/>
</dbReference>
<dbReference type="GO" id="GO:0005694">
    <property type="term" value="C:chromosome"/>
    <property type="evidence" value="ECO:0007669"/>
    <property type="project" value="TreeGrafter"/>
</dbReference>
<dbReference type="GO" id="GO:0009378">
    <property type="term" value="F:four-way junction helicase activity"/>
    <property type="evidence" value="ECO:0007669"/>
    <property type="project" value="TreeGrafter"/>
</dbReference>
<dbReference type="InterPro" id="IPR018982">
    <property type="entry name" value="RQC_domain"/>
</dbReference>
<dbReference type="FunFam" id="3.40.50.300:FF:000340">
    <property type="entry name" value="Bloom syndrome, RecQ helicase"/>
    <property type="match status" value="1"/>
</dbReference>
<dbReference type="PROSITE" id="PS50967">
    <property type="entry name" value="HRDC"/>
    <property type="match status" value="1"/>
</dbReference>
<dbReference type="SMART" id="SM00487">
    <property type="entry name" value="DEXDc"/>
    <property type="match status" value="1"/>
</dbReference>
<keyword evidence="4" id="KW-0479">Metal-binding</keyword>
<accession>L0HKE4</accession>
<organism evidence="20 21">
    <name type="scientific">Methanoregula formicica (strain DSM 22288 / NBRC 105244 / SMSP)</name>
    <dbReference type="NCBI Taxonomy" id="593750"/>
    <lineage>
        <taxon>Archaea</taxon>
        <taxon>Methanobacteriati</taxon>
        <taxon>Methanobacteriota</taxon>
        <taxon>Stenosarchaea group</taxon>
        <taxon>Methanomicrobia</taxon>
        <taxon>Methanomicrobiales</taxon>
        <taxon>Methanoregulaceae</taxon>
        <taxon>Methanoregula</taxon>
    </lineage>
</organism>
<dbReference type="FunFam" id="3.40.50.300:FF:001389">
    <property type="entry name" value="ATP-dependent DNA helicase RecQ"/>
    <property type="match status" value="1"/>
</dbReference>
<dbReference type="InParanoid" id="L0HKE4"/>
<keyword evidence="13" id="KW-0234">DNA repair</keyword>
<dbReference type="SMART" id="SM00490">
    <property type="entry name" value="HELICc"/>
    <property type="match status" value="1"/>
</dbReference>
<evidence type="ECO:0000256" key="15">
    <source>
        <dbReference type="ARBA" id="ARBA00034617"/>
    </source>
</evidence>
<dbReference type="SUPFAM" id="SSF52540">
    <property type="entry name" value="P-loop containing nucleoside triphosphate hydrolases"/>
    <property type="match status" value="2"/>
</dbReference>
<proteinExistence type="inferred from homology"/>
<dbReference type="EMBL" id="CP003167">
    <property type="protein sequence ID" value="AGB03793.1"/>
    <property type="molecule type" value="Genomic_DNA"/>
</dbReference>
<dbReference type="InterPro" id="IPR002121">
    <property type="entry name" value="HRDC_dom"/>
</dbReference>
<dbReference type="PROSITE" id="PS51192">
    <property type="entry name" value="HELICASE_ATP_BIND_1"/>
    <property type="match status" value="1"/>
</dbReference>
<evidence type="ECO:0000256" key="1">
    <source>
        <dbReference type="ARBA" id="ARBA00001946"/>
    </source>
</evidence>
<keyword evidence="14" id="KW-0413">Isomerase</keyword>
<dbReference type="NCBIfam" id="TIGR00614">
    <property type="entry name" value="recQ_fam"/>
    <property type="match status" value="1"/>
</dbReference>
<keyword evidence="21" id="KW-1185">Reference proteome</keyword>
<dbReference type="CDD" id="cd17920">
    <property type="entry name" value="DEXHc_RecQ"/>
    <property type="match status" value="1"/>
</dbReference>
<keyword evidence="10" id="KW-0067">ATP-binding</keyword>
<dbReference type="Gene3D" id="1.10.150.80">
    <property type="entry name" value="HRDC domain"/>
    <property type="match status" value="1"/>
</dbReference>
<evidence type="ECO:0000313" key="20">
    <source>
        <dbReference type="EMBL" id="AGB03793.1"/>
    </source>
</evidence>
<feature type="domain" description="Helicase ATP-binding" evidence="18">
    <location>
        <begin position="25"/>
        <end position="193"/>
    </location>
</feature>
<dbReference type="InterPro" id="IPR014001">
    <property type="entry name" value="Helicase_ATP-bd"/>
</dbReference>
<dbReference type="HOGENOM" id="CLU_001103_14_3_2"/>
<dbReference type="InterPro" id="IPR027417">
    <property type="entry name" value="P-loop_NTPase"/>
</dbReference>
<evidence type="ECO:0000256" key="6">
    <source>
        <dbReference type="ARBA" id="ARBA00022763"/>
    </source>
</evidence>
<sequence>MATIHDLLRQYWGSPSFLPLQEEIIGSVLSGNDTLAILATGGGKSLCYQLPALYLGGLTLVISPLISLMKDQVDDLQARGIPAAAWNSSLDQKERARITGGISDANLRLLFISPEKCLQPGFLSSLATARVRLIAIDEAHCISEWGHNFRPEYRQLARIKEVFPGIPLIALTATAIPGVRRDIRQQLKMECAREFTGSFNRKNLRYRVVPKKNPLVFLADYLGQHREESGIVYCLSRSETETVAGDLQQRGFSAAAYHAGLSRQERERVQESFIRDRVQVVCATVAFGMGIDKPDVRFVIHYDLPKTLEGYYQETGRAGRDGQYSECVLLYSRGDYARIRSLLEQGDSGGQHLKVSLAKLRDMQEYCETTGCRRKFLLTYFGEDYPEENCGSCDTCDHPPEMTDCTDAAKLIAGCVKQLPRSFGIDLIADVLRGSKNEKARQYNLTSLPAYGTGKKYSKAQYRTWIQEMVRQGFLSRAGEQYPVIGCTTRTDEIVRNRCRVMLPAPEDAAVRRRASPAVVPVHGSEDLFQRLKALRREIAEENRVPPYVIFPDRTLQELASRRPSGMAGLSTIFGIGAVKREKYGMAFLREIARQDTYSWGKEGNICVNDQ</sequence>
<name>L0HKE4_METFS</name>
<dbReference type="EC" id="5.6.2.4" evidence="16"/>
<dbReference type="InterPro" id="IPR010997">
    <property type="entry name" value="HRDC-like_sf"/>
</dbReference>
<dbReference type="GO" id="GO:0016787">
    <property type="term" value="F:hydrolase activity"/>
    <property type="evidence" value="ECO:0007669"/>
    <property type="project" value="UniProtKB-KW"/>
</dbReference>